<dbReference type="GO" id="GO:0055085">
    <property type="term" value="P:transmembrane transport"/>
    <property type="evidence" value="ECO:0007669"/>
    <property type="project" value="TreeGrafter"/>
</dbReference>
<feature type="transmembrane region" description="Helical" evidence="6">
    <location>
        <begin position="223"/>
        <end position="253"/>
    </location>
</feature>
<comment type="subcellular location">
    <subcellularLocation>
        <location evidence="1">Membrane</location>
        <topology evidence="1">Multi-pass membrane protein</topology>
    </subcellularLocation>
</comment>
<evidence type="ECO:0000256" key="4">
    <source>
        <dbReference type="ARBA" id="ARBA00022989"/>
    </source>
</evidence>
<feature type="transmembrane region" description="Helical" evidence="6">
    <location>
        <begin position="259"/>
        <end position="287"/>
    </location>
</feature>
<name>A0A2V3VES9_9BACI</name>
<dbReference type="PANTHER" id="PTHR21716:SF69">
    <property type="entry name" value="TRANSPORT PROTEIN YUBA-RELATED"/>
    <property type="match status" value="1"/>
</dbReference>
<dbReference type="Proteomes" id="UP000247978">
    <property type="component" value="Unassembled WGS sequence"/>
</dbReference>
<dbReference type="PANTHER" id="PTHR21716">
    <property type="entry name" value="TRANSMEMBRANE PROTEIN"/>
    <property type="match status" value="1"/>
</dbReference>
<evidence type="ECO:0000256" key="5">
    <source>
        <dbReference type="ARBA" id="ARBA00023136"/>
    </source>
</evidence>
<dbReference type="RefSeq" id="WP_110397659.1">
    <property type="nucleotide sequence ID" value="NZ_JADIJL010000062.1"/>
</dbReference>
<evidence type="ECO:0000256" key="2">
    <source>
        <dbReference type="ARBA" id="ARBA00009773"/>
    </source>
</evidence>
<evidence type="ECO:0000313" key="7">
    <source>
        <dbReference type="EMBL" id="PXW80326.1"/>
    </source>
</evidence>
<evidence type="ECO:0000313" key="8">
    <source>
        <dbReference type="Proteomes" id="UP000247978"/>
    </source>
</evidence>
<reference evidence="7 8" key="1">
    <citation type="submission" date="2018-05" db="EMBL/GenBank/DDBJ databases">
        <title>Genomic Encyclopedia of Type Strains, Phase IV (KMG-IV): sequencing the most valuable type-strain genomes for metagenomic binning, comparative biology and taxonomic classification.</title>
        <authorList>
            <person name="Goeker M."/>
        </authorList>
    </citation>
    <scope>NUCLEOTIDE SEQUENCE [LARGE SCALE GENOMIC DNA]</scope>
    <source>
        <strain evidence="7 8">DSM 28556</strain>
    </source>
</reference>
<keyword evidence="8" id="KW-1185">Reference proteome</keyword>
<accession>A0A2V3VES9</accession>
<feature type="transmembrane region" description="Helical" evidence="6">
    <location>
        <begin position="29"/>
        <end position="53"/>
    </location>
</feature>
<feature type="transmembrane region" description="Helical" evidence="6">
    <location>
        <begin position="148"/>
        <end position="175"/>
    </location>
</feature>
<feature type="transmembrane region" description="Helical" evidence="6">
    <location>
        <begin position="5"/>
        <end position="23"/>
    </location>
</feature>
<comment type="similarity">
    <text evidence="2">Belongs to the autoinducer-2 exporter (AI-2E) (TC 2.A.86) family.</text>
</comment>
<organism evidence="7 8">
    <name type="scientific">Pseudogracilibacillus auburnensis</name>
    <dbReference type="NCBI Taxonomy" id="1494959"/>
    <lineage>
        <taxon>Bacteria</taxon>
        <taxon>Bacillati</taxon>
        <taxon>Bacillota</taxon>
        <taxon>Bacilli</taxon>
        <taxon>Bacillales</taxon>
        <taxon>Bacillaceae</taxon>
        <taxon>Pseudogracilibacillus</taxon>
    </lineage>
</organism>
<evidence type="ECO:0000256" key="6">
    <source>
        <dbReference type="SAM" id="Phobius"/>
    </source>
</evidence>
<feature type="transmembrane region" description="Helical" evidence="6">
    <location>
        <begin position="308"/>
        <end position="335"/>
    </location>
</feature>
<dbReference type="OrthoDB" id="9793390at2"/>
<keyword evidence="4 6" id="KW-1133">Transmembrane helix</keyword>
<dbReference type="InterPro" id="IPR002549">
    <property type="entry name" value="AI-2E-like"/>
</dbReference>
<dbReference type="Pfam" id="PF01594">
    <property type="entry name" value="AI-2E_transport"/>
    <property type="match status" value="1"/>
</dbReference>
<keyword evidence="3 6" id="KW-0812">Transmembrane</keyword>
<evidence type="ECO:0000256" key="1">
    <source>
        <dbReference type="ARBA" id="ARBA00004141"/>
    </source>
</evidence>
<dbReference type="EMBL" id="QJJQ01000030">
    <property type="protein sequence ID" value="PXW80326.1"/>
    <property type="molecule type" value="Genomic_DNA"/>
</dbReference>
<evidence type="ECO:0000256" key="3">
    <source>
        <dbReference type="ARBA" id="ARBA00022692"/>
    </source>
</evidence>
<protein>
    <submittedName>
        <fullName evidence="7">Putative PurR-regulated permease PerM</fullName>
    </submittedName>
</protein>
<comment type="caution">
    <text evidence="7">The sequence shown here is derived from an EMBL/GenBank/DDBJ whole genome shotgun (WGS) entry which is preliminary data.</text>
</comment>
<sequence>MTRKLWFQVGIGILISLFIIKYIVDVNWIFSPILIVAKTIFLPLLLGGVLFYITVPIQTFLEKQKIPRWGSISIIFVTLIGLLWVAVSIIGPLITEQVNNLIENTPAIVQETNNLIMELLRQAGDLPKWVDKEIEKATDSISTITSQFGIWIVTFFQSVIQGTLILVLTPFFLFFMLKDHEKFLPAVTKFFSGETKKWVHKTFSDIDDVLSLYIRGQILISSILAIMLFIGYYFIGLNFALLLAVFAFFMNVIPFIGPWIAFIPALLIAFFQDPIMVVWVSLITLVAQQTDANLITPNIMGKTLNIHPLTIITVLLAAGKIAGLLGILLAVPGYAVGKAIVSNLYEKRLAIRKAANKTI</sequence>
<feature type="transmembrane region" description="Helical" evidence="6">
    <location>
        <begin position="74"/>
        <end position="94"/>
    </location>
</feature>
<keyword evidence="5 6" id="KW-0472">Membrane</keyword>
<proteinExistence type="inferred from homology"/>
<gene>
    <name evidence="7" type="ORF">DFR56_1307</name>
</gene>
<dbReference type="AlphaFoldDB" id="A0A2V3VES9"/>
<dbReference type="GO" id="GO:0016020">
    <property type="term" value="C:membrane"/>
    <property type="evidence" value="ECO:0007669"/>
    <property type="project" value="UniProtKB-SubCell"/>
</dbReference>